<dbReference type="Proteomes" id="UP001302494">
    <property type="component" value="Chromosome"/>
</dbReference>
<gene>
    <name evidence="2" type="ORF">PQG83_02495</name>
</gene>
<evidence type="ECO:0000313" key="2">
    <source>
        <dbReference type="EMBL" id="WNM62635.1"/>
    </source>
</evidence>
<dbReference type="AlphaFoldDB" id="A0AA96GLJ7"/>
<dbReference type="KEGG" id="nneo:PQG83_02495"/>
<reference evidence="2 3" key="1">
    <citation type="submission" date="2023-01" db="EMBL/GenBank/DDBJ databases">
        <title>Cultivation and genomic characterization of new, ubiquitous marine nitrite-oxidizing bacteria from the Nitrospirales.</title>
        <authorList>
            <person name="Mueller A.J."/>
            <person name="Daebeler A."/>
            <person name="Herbold C.W."/>
            <person name="Kirkegaard R.H."/>
            <person name="Daims H."/>
        </authorList>
    </citation>
    <scope>NUCLEOTIDE SEQUENCE [LARGE SCALE GENOMIC DNA]</scope>
    <source>
        <strain evidence="2 3">DK</strain>
    </source>
</reference>
<organism evidence="2 3">
    <name type="scientific">Candidatus Nitrospira neomarina</name>
    <dbReference type="NCBI Taxonomy" id="3020899"/>
    <lineage>
        <taxon>Bacteria</taxon>
        <taxon>Pseudomonadati</taxon>
        <taxon>Nitrospirota</taxon>
        <taxon>Nitrospiria</taxon>
        <taxon>Nitrospirales</taxon>
        <taxon>Nitrospiraceae</taxon>
        <taxon>Nitrospira</taxon>
    </lineage>
</organism>
<protein>
    <submittedName>
        <fullName evidence="2">Uncharacterized protein</fullName>
    </submittedName>
</protein>
<evidence type="ECO:0000256" key="1">
    <source>
        <dbReference type="SAM" id="MobiDB-lite"/>
    </source>
</evidence>
<proteinExistence type="predicted"/>
<name>A0AA96GLJ7_9BACT</name>
<accession>A0AA96GLJ7</accession>
<feature type="compositionally biased region" description="Basic and acidic residues" evidence="1">
    <location>
        <begin position="103"/>
        <end position="124"/>
    </location>
</feature>
<dbReference type="EMBL" id="CP116968">
    <property type="protein sequence ID" value="WNM62635.1"/>
    <property type="molecule type" value="Genomic_DNA"/>
</dbReference>
<keyword evidence="3" id="KW-1185">Reference proteome</keyword>
<evidence type="ECO:0000313" key="3">
    <source>
        <dbReference type="Proteomes" id="UP001302494"/>
    </source>
</evidence>
<feature type="region of interest" description="Disordered" evidence="1">
    <location>
        <begin position="30"/>
        <end position="124"/>
    </location>
</feature>
<sequence>MKRPKVDMWSVVLGIFVILLMNASHLPMGVSGSGVPKPAISSETIEQDPTGLNKEPRKTQPVIPPNDSEMVVEPDIPPNPEAVVTPPVVDPEMAVDPTTRQPMTEEKLERLTPEELEKSPSDEK</sequence>
<dbReference type="RefSeq" id="WP_312746414.1">
    <property type="nucleotide sequence ID" value="NZ_CP116968.1"/>
</dbReference>